<proteinExistence type="predicted"/>
<reference evidence="2" key="1">
    <citation type="journal article" date="2023" name="G3 (Bethesda)">
        <title>A reference genome for the long-term kleptoplast-retaining sea slug Elysia crispata morphotype clarki.</title>
        <authorList>
            <person name="Eastman K.E."/>
            <person name="Pendleton A.L."/>
            <person name="Shaikh M.A."/>
            <person name="Suttiyut T."/>
            <person name="Ogas R."/>
            <person name="Tomko P."/>
            <person name="Gavelis G."/>
            <person name="Widhalm J.R."/>
            <person name="Wisecaver J.H."/>
        </authorList>
    </citation>
    <scope>NUCLEOTIDE SEQUENCE</scope>
    <source>
        <strain evidence="2">ECLA1</strain>
    </source>
</reference>
<feature type="region of interest" description="Disordered" evidence="1">
    <location>
        <begin position="203"/>
        <end position="226"/>
    </location>
</feature>
<keyword evidence="3" id="KW-1185">Reference proteome</keyword>
<dbReference type="EMBL" id="JAWDGP010003315">
    <property type="protein sequence ID" value="KAK3775530.1"/>
    <property type="molecule type" value="Genomic_DNA"/>
</dbReference>
<evidence type="ECO:0000256" key="1">
    <source>
        <dbReference type="SAM" id="MobiDB-lite"/>
    </source>
</evidence>
<accession>A0AAE1DMP1</accession>
<dbReference type="AlphaFoldDB" id="A0AAE1DMP1"/>
<feature type="compositionally biased region" description="Basic and acidic residues" evidence="1">
    <location>
        <begin position="211"/>
        <end position="223"/>
    </location>
</feature>
<comment type="caution">
    <text evidence="2">The sequence shown here is derived from an EMBL/GenBank/DDBJ whole genome shotgun (WGS) entry which is preliminary data.</text>
</comment>
<name>A0AAE1DMP1_9GAST</name>
<organism evidence="2 3">
    <name type="scientific">Elysia crispata</name>
    <name type="common">lettuce slug</name>
    <dbReference type="NCBI Taxonomy" id="231223"/>
    <lineage>
        <taxon>Eukaryota</taxon>
        <taxon>Metazoa</taxon>
        <taxon>Spiralia</taxon>
        <taxon>Lophotrochozoa</taxon>
        <taxon>Mollusca</taxon>
        <taxon>Gastropoda</taxon>
        <taxon>Heterobranchia</taxon>
        <taxon>Euthyneura</taxon>
        <taxon>Panpulmonata</taxon>
        <taxon>Sacoglossa</taxon>
        <taxon>Placobranchoidea</taxon>
        <taxon>Plakobranchidae</taxon>
        <taxon>Elysia</taxon>
    </lineage>
</organism>
<evidence type="ECO:0000313" key="3">
    <source>
        <dbReference type="Proteomes" id="UP001283361"/>
    </source>
</evidence>
<evidence type="ECO:0000313" key="2">
    <source>
        <dbReference type="EMBL" id="KAK3775530.1"/>
    </source>
</evidence>
<protein>
    <submittedName>
        <fullName evidence="2">Uncharacterized protein</fullName>
    </submittedName>
</protein>
<sequence>MLKEMLKCKRIEELEQKFETFIINARSRHRLIHHFTQIWNMRNKWAVPFTRIQQLGLFNTDNFFHVVFQACVWSSKDPLTYEDQRHLYLEIATGHRSLEAVKDKQLQTNPSEEGEGEDDFDKHELEMENESILNLKYAGNNSTSTLENLSVGEQGCSKLEIVAKKTLQQLSPNYSKKEESSLDRVLCPKNVLHWTGEEERTLMSSEYSENETTHEANKRRQESESQVQLDLQCDEVEWLASGLDDRRNGRNGLMQIQEVENVPNSQNINTNVFGSFSNKSPPLSEADPVDIANREFDFVSSRIKQALRENPKILLKPFQTFVEKGKQGLDSATSLVSLLLGESGTRRALQKPSISNPIEICYAKSNCDVRSTRNLRTQIKRRHAEDTLTFAPAKRKPTEAQLS</sequence>
<dbReference type="Proteomes" id="UP001283361">
    <property type="component" value="Unassembled WGS sequence"/>
</dbReference>
<gene>
    <name evidence="2" type="ORF">RRG08_041312</name>
</gene>